<dbReference type="SMART" id="SM00450">
    <property type="entry name" value="RHOD"/>
    <property type="match status" value="1"/>
</dbReference>
<proteinExistence type="predicted"/>
<dbReference type="InterPro" id="IPR050229">
    <property type="entry name" value="GlpE_sulfurtransferase"/>
</dbReference>
<dbReference type="SUPFAM" id="SSF52821">
    <property type="entry name" value="Rhodanese/Cell cycle control phosphatase"/>
    <property type="match status" value="1"/>
</dbReference>
<evidence type="ECO:0000313" key="2">
    <source>
        <dbReference type="EMBL" id="QIK39080.1"/>
    </source>
</evidence>
<dbReference type="Gene3D" id="3.40.250.10">
    <property type="entry name" value="Rhodanese-like domain"/>
    <property type="match status" value="1"/>
</dbReference>
<accession>A0A6G7VGP6</accession>
<keyword evidence="3" id="KW-1185">Reference proteome</keyword>
<dbReference type="PROSITE" id="PS50206">
    <property type="entry name" value="RHODANESE_3"/>
    <property type="match status" value="1"/>
</dbReference>
<dbReference type="InterPro" id="IPR001763">
    <property type="entry name" value="Rhodanese-like_dom"/>
</dbReference>
<dbReference type="PANTHER" id="PTHR43031:SF16">
    <property type="entry name" value="OXIDOREDUCTASE"/>
    <property type="match status" value="1"/>
</dbReference>
<sequence length="134" mass="15737">MNDIPFADYLRRFDYDERVAMKIQLPELLKLYAEGQVQLIDIRFNEEYAAWRLGIGRHIPLNELPDRLDELDPSKTIVTMCPHYDRAEIARLFLTLKGYKARYLTDGMLGLADHLRGDRARDYMERIATDTNTD</sequence>
<dbReference type="AlphaFoldDB" id="A0A6G7VGP6"/>
<dbReference type="Proteomes" id="UP000502699">
    <property type="component" value="Chromosome"/>
</dbReference>
<dbReference type="CDD" id="cd00158">
    <property type="entry name" value="RHOD"/>
    <property type="match status" value="1"/>
</dbReference>
<protein>
    <submittedName>
        <fullName evidence="2">Rhodanese-like domain-containing protein</fullName>
    </submittedName>
</protein>
<evidence type="ECO:0000313" key="3">
    <source>
        <dbReference type="Proteomes" id="UP000502699"/>
    </source>
</evidence>
<dbReference type="Pfam" id="PF00581">
    <property type="entry name" value="Rhodanese"/>
    <property type="match status" value="1"/>
</dbReference>
<dbReference type="InterPro" id="IPR036873">
    <property type="entry name" value="Rhodanese-like_dom_sf"/>
</dbReference>
<organism evidence="2 3">
    <name type="scientific">Caldichromatium japonicum</name>
    <dbReference type="NCBI Taxonomy" id="2699430"/>
    <lineage>
        <taxon>Bacteria</taxon>
        <taxon>Pseudomonadati</taxon>
        <taxon>Pseudomonadota</taxon>
        <taxon>Gammaproteobacteria</taxon>
        <taxon>Chromatiales</taxon>
        <taxon>Chromatiaceae</taxon>
        <taxon>Caldichromatium</taxon>
    </lineage>
</organism>
<gene>
    <name evidence="2" type="ORF">GWK36_03025</name>
</gene>
<reference evidence="3" key="1">
    <citation type="submission" date="2020-01" db="EMBL/GenBank/DDBJ databases">
        <title>Caldichromatium gen. nov., sp. nov., a thermophilic purple sulfur bacterium member of the family Chromatiaceae isolated from Nakabusa hot spring, Japan.</title>
        <authorList>
            <person name="Saini M.K."/>
            <person name="Hanada S."/>
            <person name="Tank M."/>
        </authorList>
    </citation>
    <scope>NUCLEOTIDE SEQUENCE [LARGE SCALE GENOMIC DNA]</scope>
    <source>
        <strain evidence="3">No.7</strain>
    </source>
</reference>
<dbReference type="EMBL" id="CP048029">
    <property type="protein sequence ID" value="QIK39080.1"/>
    <property type="molecule type" value="Genomic_DNA"/>
</dbReference>
<dbReference type="KEGG" id="cjap:GWK36_03025"/>
<feature type="domain" description="Rhodanese" evidence="1">
    <location>
        <begin position="33"/>
        <end position="116"/>
    </location>
</feature>
<evidence type="ECO:0000259" key="1">
    <source>
        <dbReference type="PROSITE" id="PS50206"/>
    </source>
</evidence>
<name>A0A6G7VGP6_9GAMM</name>
<dbReference type="PANTHER" id="PTHR43031">
    <property type="entry name" value="FAD-DEPENDENT OXIDOREDUCTASE"/>
    <property type="match status" value="1"/>
</dbReference>